<dbReference type="SUPFAM" id="SSF53474">
    <property type="entry name" value="alpha/beta-Hydrolases"/>
    <property type="match status" value="1"/>
</dbReference>
<dbReference type="AlphaFoldDB" id="A0A8J6KCX2"/>
<name>A0A8J6KCX2_ELECQ</name>
<proteinExistence type="inferred from homology"/>
<sequence length="420" mass="46429">MVGLTVSPEISLVDEPVKIQAWGLPPEQIITLRAWIKDEKGQIFHSRAFYKTDMEGKVDLEKSPATGGDFNGVCPMGLFWALKPAIPFLRLMKRDVMGSPFYFHLEIYSSLVLYPVAEDSPIATKVIERWYVAPGVQRIMIREGQVRGALFLPPGEGPFPGLIDMFGGVGGLLEFRSSLLASRGFASLALAYFAYDDLPNFLSQVDLTYFEEAAQFLCSHPKVSGDGVGVIAICKGAEMALAMACYLPQVAATVCINGTNAVNGNSLIYGDLFVNGIPYHAERFLMTNIGSLSLTNSMDDPRKPEHQDCILPLEKARGPILFVVGDKDQNYNSLFFATEAKTRAVKYGKKDVYVHCYPGAGHLIEPPGSPFCPVSQSPFFPSPLMWGGELLPHCKAQEASWKEIQEFFHRNIKCSRRNKL</sequence>
<dbReference type="Gene3D" id="2.60.40.2240">
    <property type="entry name" value="Acyl-CoA thioester hydrolase/BAAT N-terminal domain"/>
    <property type="match status" value="1"/>
</dbReference>
<reference evidence="6" key="1">
    <citation type="thesis" date="2020" institute="ProQuest LLC" country="789 East Eisenhower Parkway, Ann Arbor, MI, USA">
        <title>Comparative Genomics and Chromosome Evolution.</title>
        <authorList>
            <person name="Mudd A.B."/>
        </authorList>
    </citation>
    <scope>NUCLEOTIDE SEQUENCE</scope>
    <source>
        <strain evidence="6">HN-11 Male</strain>
        <tissue evidence="6">Kidney and liver</tissue>
    </source>
</reference>
<dbReference type="Pfam" id="PF08840">
    <property type="entry name" value="BAAT_C"/>
    <property type="match status" value="1"/>
</dbReference>
<evidence type="ECO:0008006" key="8">
    <source>
        <dbReference type="Google" id="ProtNLM"/>
    </source>
</evidence>
<dbReference type="InterPro" id="IPR029058">
    <property type="entry name" value="AB_hydrolase_fold"/>
</dbReference>
<dbReference type="PANTHER" id="PTHR10824">
    <property type="entry name" value="ACYL-COENZYME A THIOESTERASE-RELATED"/>
    <property type="match status" value="1"/>
</dbReference>
<feature type="domain" description="Acyl-CoA thioester hydrolase/bile acid-CoA amino acid N-acetyltransferase" evidence="4">
    <location>
        <begin position="14"/>
        <end position="143"/>
    </location>
</feature>
<evidence type="ECO:0000313" key="6">
    <source>
        <dbReference type="EMBL" id="KAG9488332.1"/>
    </source>
</evidence>
<dbReference type="InterPro" id="IPR006862">
    <property type="entry name" value="Thio_Ohase/aa_AcTrfase"/>
</dbReference>
<evidence type="ECO:0000256" key="2">
    <source>
        <dbReference type="ARBA" id="ARBA00022832"/>
    </source>
</evidence>
<dbReference type="FunFam" id="2.60.40.2240:FF:000001">
    <property type="entry name" value="acyl-coenzyme A thioesterase 4"/>
    <property type="match status" value="1"/>
</dbReference>
<dbReference type="OrthoDB" id="6347013at2759"/>
<dbReference type="Pfam" id="PF04775">
    <property type="entry name" value="Bile_Hydr_Trans"/>
    <property type="match status" value="1"/>
</dbReference>
<feature type="domain" description="BAAT/Acyl-CoA thioester hydrolase C-terminal" evidence="5">
    <location>
        <begin position="205"/>
        <end position="411"/>
    </location>
</feature>
<dbReference type="InterPro" id="IPR042490">
    <property type="entry name" value="Thio_Ohase/BAAT_N"/>
</dbReference>
<dbReference type="GO" id="GO:0006637">
    <property type="term" value="P:acyl-CoA metabolic process"/>
    <property type="evidence" value="ECO:0007669"/>
    <property type="project" value="InterPro"/>
</dbReference>
<evidence type="ECO:0000256" key="3">
    <source>
        <dbReference type="PIRSR" id="PIRSR016521-1"/>
    </source>
</evidence>
<accession>A0A8J6KCX2</accession>
<feature type="active site" description="Charge relay system" evidence="3">
    <location>
        <position position="328"/>
    </location>
</feature>
<dbReference type="Gene3D" id="3.40.50.1820">
    <property type="entry name" value="alpha/beta hydrolase"/>
    <property type="match status" value="1"/>
</dbReference>
<dbReference type="InterPro" id="IPR014940">
    <property type="entry name" value="BAAT_C"/>
</dbReference>
<dbReference type="GO" id="GO:0047617">
    <property type="term" value="F:fatty acyl-CoA hydrolase activity"/>
    <property type="evidence" value="ECO:0007669"/>
    <property type="project" value="TreeGrafter"/>
</dbReference>
<dbReference type="GO" id="GO:0006631">
    <property type="term" value="P:fatty acid metabolic process"/>
    <property type="evidence" value="ECO:0007669"/>
    <property type="project" value="UniProtKB-KW"/>
</dbReference>
<organism evidence="6 7">
    <name type="scientific">Eleutherodactylus coqui</name>
    <name type="common">Puerto Rican coqui</name>
    <dbReference type="NCBI Taxonomy" id="57060"/>
    <lineage>
        <taxon>Eukaryota</taxon>
        <taxon>Metazoa</taxon>
        <taxon>Chordata</taxon>
        <taxon>Craniata</taxon>
        <taxon>Vertebrata</taxon>
        <taxon>Euteleostomi</taxon>
        <taxon>Amphibia</taxon>
        <taxon>Batrachia</taxon>
        <taxon>Anura</taxon>
        <taxon>Neobatrachia</taxon>
        <taxon>Hyloidea</taxon>
        <taxon>Eleutherodactylidae</taxon>
        <taxon>Eleutherodactylinae</taxon>
        <taxon>Eleutherodactylus</taxon>
        <taxon>Eleutherodactylus</taxon>
    </lineage>
</organism>
<dbReference type="EMBL" id="WNTK01000003">
    <property type="protein sequence ID" value="KAG9488332.1"/>
    <property type="molecule type" value="Genomic_DNA"/>
</dbReference>
<keyword evidence="7" id="KW-1185">Reference proteome</keyword>
<comment type="similarity">
    <text evidence="1">Belongs to the C/M/P thioester hydrolase family.</text>
</comment>
<evidence type="ECO:0000259" key="4">
    <source>
        <dbReference type="Pfam" id="PF04775"/>
    </source>
</evidence>
<comment type="caution">
    <text evidence="6">The sequence shown here is derived from an EMBL/GenBank/DDBJ whole genome shotgun (WGS) entry which is preliminary data.</text>
</comment>
<evidence type="ECO:0000259" key="5">
    <source>
        <dbReference type="Pfam" id="PF08840"/>
    </source>
</evidence>
<dbReference type="PANTHER" id="PTHR10824:SF37">
    <property type="entry name" value="ACYL-COENZYME A AMINO ACID N-ACYLTRANSFERASE 1 ISOFORM X1"/>
    <property type="match status" value="1"/>
</dbReference>
<dbReference type="InterPro" id="IPR016662">
    <property type="entry name" value="Acyl-CoA_thioEstase_long-chain"/>
</dbReference>
<keyword evidence="2" id="KW-0443">Lipid metabolism</keyword>
<dbReference type="PIRSF" id="PIRSF016521">
    <property type="entry name" value="Acyl-CoA_hydro"/>
    <property type="match status" value="1"/>
</dbReference>
<evidence type="ECO:0000256" key="1">
    <source>
        <dbReference type="ARBA" id="ARBA00006538"/>
    </source>
</evidence>
<feature type="active site" description="Charge relay system" evidence="3">
    <location>
        <position position="362"/>
    </location>
</feature>
<dbReference type="FunFam" id="3.40.50.1820:FF:000024">
    <property type="entry name" value="acyl-coenzyme A thioesterase 4"/>
    <property type="match status" value="1"/>
</dbReference>
<feature type="active site" description="Charge relay system" evidence="3">
    <location>
        <position position="234"/>
    </location>
</feature>
<gene>
    <name evidence="6" type="ORF">GDO78_007895</name>
</gene>
<dbReference type="Proteomes" id="UP000770717">
    <property type="component" value="Unassembled WGS sequence"/>
</dbReference>
<protein>
    <recommendedName>
        <fullName evidence="8">Bile acid-CoA:amino acid N-acyltransferase</fullName>
    </recommendedName>
</protein>
<evidence type="ECO:0000313" key="7">
    <source>
        <dbReference type="Proteomes" id="UP000770717"/>
    </source>
</evidence>
<keyword evidence="2" id="KW-0276">Fatty acid metabolism</keyword>